<evidence type="ECO:0000313" key="2">
    <source>
        <dbReference type="Proteomes" id="UP000196435"/>
    </source>
</evidence>
<evidence type="ECO:0000313" key="1">
    <source>
        <dbReference type="EMBL" id="SIP73352.1"/>
    </source>
</evidence>
<dbReference type="Proteomes" id="UP000196435">
    <property type="component" value="Unassembled WGS sequence"/>
</dbReference>
<dbReference type="AlphaFoldDB" id="A0A1N6MX17"/>
<reference evidence="2" key="1">
    <citation type="submission" date="2016-12" db="EMBL/GenBank/DDBJ databases">
        <authorList>
            <person name="Gaudriault S."/>
        </authorList>
    </citation>
    <scope>NUCLEOTIDE SEQUENCE [LARGE SCALE GENOMIC DNA]</scope>
    <source>
        <strain evidence="2">HGB1681 (deposited as PTA-6826 in the American Type Culture Collection)</strain>
    </source>
</reference>
<protein>
    <submittedName>
        <fullName evidence="1">Uncharacterized protein</fullName>
    </submittedName>
</protein>
<sequence>MCGYKLCLRTTGYSGMPGQNSVATDLAMPGVLPQPDGNGQPPIDGFANRIPALTAALSRRLTGFSNACIWRWSGVSALPISVTPCISALY</sequence>
<accession>A0A1N6MX17</accession>
<proteinExistence type="predicted"/>
<name>A0A1N6MX17_9GAMM</name>
<gene>
    <name evidence="1" type="ORF">XIS1_1820005</name>
</gene>
<dbReference type="EMBL" id="FTLG01000093">
    <property type="protein sequence ID" value="SIP73352.1"/>
    <property type="molecule type" value="Genomic_DNA"/>
</dbReference>
<organism evidence="1 2">
    <name type="scientific">Xenorhabdus innexi</name>
    <dbReference type="NCBI Taxonomy" id="290109"/>
    <lineage>
        <taxon>Bacteria</taxon>
        <taxon>Pseudomonadati</taxon>
        <taxon>Pseudomonadota</taxon>
        <taxon>Gammaproteobacteria</taxon>
        <taxon>Enterobacterales</taxon>
        <taxon>Morganellaceae</taxon>
        <taxon>Xenorhabdus</taxon>
    </lineage>
</organism>